<protein>
    <submittedName>
        <fullName evidence="2">Uncharacterized protein</fullName>
    </submittedName>
</protein>
<evidence type="ECO:0000256" key="1">
    <source>
        <dbReference type="SAM" id="Phobius"/>
    </source>
</evidence>
<organism evidence="2 3">
    <name type="scientific">[Candida] subhashii</name>
    <dbReference type="NCBI Taxonomy" id="561895"/>
    <lineage>
        <taxon>Eukaryota</taxon>
        <taxon>Fungi</taxon>
        <taxon>Dikarya</taxon>
        <taxon>Ascomycota</taxon>
        <taxon>Saccharomycotina</taxon>
        <taxon>Pichiomycetes</taxon>
        <taxon>Debaryomycetaceae</taxon>
        <taxon>Spathaspora</taxon>
    </lineage>
</organism>
<comment type="caution">
    <text evidence="2">The sequence shown here is derived from an EMBL/GenBank/DDBJ whole genome shotgun (WGS) entry which is preliminary data.</text>
</comment>
<dbReference type="AlphaFoldDB" id="A0A8J5UYI6"/>
<name>A0A8J5UYI6_9ASCO</name>
<evidence type="ECO:0000313" key="3">
    <source>
        <dbReference type="Proteomes" id="UP000694255"/>
    </source>
</evidence>
<keyword evidence="1" id="KW-0812">Transmembrane</keyword>
<accession>A0A8J5UYI6</accession>
<dbReference type="GeneID" id="73468912"/>
<feature type="transmembrane region" description="Helical" evidence="1">
    <location>
        <begin position="109"/>
        <end position="130"/>
    </location>
</feature>
<keyword evidence="1" id="KW-1133">Transmembrane helix</keyword>
<dbReference type="Proteomes" id="UP000694255">
    <property type="component" value="Unassembled WGS sequence"/>
</dbReference>
<dbReference type="RefSeq" id="XP_049264602.1">
    <property type="nucleotide sequence ID" value="XM_049405827.1"/>
</dbReference>
<keyword evidence="1" id="KW-0472">Membrane</keyword>
<dbReference type="OrthoDB" id="4095619at2759"/>
<sequence>MDTEEHRRRQAEVALLEIFQRGHLREYFEDLSLDEQLQELDRLERTLRQNGILLPSNYNNSNITERRGPFYIVWLFDHIPVPIVNFVFIYQNVTWPNIIDWIFNTMTELVMMILRVLRFTAVVISITFYFHKVIRTFFIICDILTFSQNFMRDAFTFVVQDYEFLLKRHEMIYKHKGDHLYFLQYEPDLSSWRILFTSTINLLSSMLVTDCTSNGEGKCELVKDNLIFKFSEVFLKYYPNISMWLLKLLTIIIFFTYALIGDFICLNIVMLVGYNVHYRIEKYKQVFSSLKNIIWTTIFRLMI</sequence>
<reference evidence="2 3" key="1">
    <citation type="journal article" date="2021" name="DNA Res.">
        <title>Genome analysis of Candida subhashii reveals its hybrid nature and dual mitochondrial genome conformations.</title>
        <authorList>
            <person name="Mixao V."/>
            <person name="Hegedusova E."/>
            <person name="Saus E."/>
            <person name="Pryszcz L.P."/>
            <person name="Cillingova A."/>
            <person name="Nosek J."/>
            <person name="Gabaldon T."/>
        </authorList>
    </citation>
    <scope>NUCLEOTIDE SEQUENCE [LARGE SCALE GENOMIC DNA]</scope>
    <source>
        <strain evidence="2 3">CBS 10753</strain>
    </source>
</reference>
<dbReference type="EMBL" id="JAGSYN010000096">
    <property type="protein sequence ID" value="KAG7664370.1"/>
    <property type="molecule type" value="Genomic_DNA"/>
</dbReference>
<proteinExistence type="predicted"/>
<keyword evidence="3" id="KW-1185">Reference proteome</keyword>
<evidence type="ECO:0000313" key="2">
    <source>
        <dbReference type="EMBL" id="KAG7664370.1"/>
    </source>
</evidence>
<feature type="transmembrane region" description="Helical" evidence="1">
    <location>
        <begin position="70"/>
        <end position="89"/>
    </location>
</feature>
<feature type="transmembrane region" description="Helical" evidence="1">
    <location>
        <begin position="244"/>
        <end position="274"/>
    </location>
</feature>
<gene>
    <name evidence="2" type="ORF">J8A68_002111</name>
</gene>